<keyword evidence="1" id="KW-0812">Transmembrane</keyword>
<protein>
    <recommendedName>
        <fullName evidence="2">DUF1206 domain-containing protein</fullName>
    </recommendedName>
</protein>
<keyword evidence="1" id="KW-0472">Membrane</keyword>
<feature type="transmembrane region" description="Helical" evidence="1">
    <location>
        <begin position="112"/>
        <end position="133"/>
    </location>
</feature>
<evidence type="ECO:0000313" key="4">
    <source>
        <dbReference type="Proteomes" id="UP000192411"/>
    </source>
</evidence>
<dbReference type="OrthoDB" id="4552598at2"/>
<feature type="domain" description="DUF1206" evidence="2">
    <location>
        <begin position="113"/>
        <end position="179"/>
    </location>
</feature>
<name>A0A1X0JX07_9MYCO</name>
<feature type="transmembrane region" description="Helical" evidence="1">
    <location>
        <begin position="67"/>
        <end position="91"/>
    </location>
</feature>
<dbReference type="Pfam" id="PF06724">
    <property type="entry name" value="DUF1206"/>
    <property type="match status" value="3"/>
</dbReference>
<evidence type="ECO:0000313" key="3">
    <source>
        <dbReference type="EMBL" id="ORB66687.1"/>
    </source>
</evidence>
<accession>A0A1X0JX07</accession>
<organism evidence="3 4">
    <name type="scientific">Mycolicibacterium tusciae</name>
    <dbReference type="NCBI Taxonomy" id="75922"/>
    <lineage>
        <taxon>Bacteria</taxon>
        <taxon>Bacillati</taxon>
        <taxon>Actinomycetota</taxon>
        <taxon>Actinomycetes</taxon>
        <taxon>Mycobacteriales</taxon>
        <taxon>Mycobacteriaceae</taxon>
        <taxon>Mycolicibacterium</taxon>
    </lineage>
</organism>
<feature type="domain" description="DUF1206" evidence="2">
    <location>
        <begin position="23"/>
        <end position="89"/>
    </location>
</feature>
<feature type="transmembrane region" description="Helical" evidence="1">
    <location>
        <begin position="193"/>
        <end position="220"/>
    </location>
</feature>
<feature type="transmembrane region" description="Helical" evidence="1">
    <location>
        <begin position="153"/>
        <end position="173"/>
    </location>
</feature>
<dbReference type="AlphaFoldDB" id="A0A1X0JX07"/>
<feature type="domain" description="DUF1206" evidence="2">
    <location>
        <begin position="200"/>
        <end position="267"/>
    </location>
</feature>
<gene>
    <name evidence="3" type="ORF">BST47_06135</name>
</gene>
<evidence type="ECO:0000259" key="2">
    <source>
        <dbReference type="Pfam" id="PF06724"/>
    </source>
</evidence>
<sequence>MASVKGAVNEATQTRVVEWIARAGYPVSGVLHLLIAYLIVRVALGFGGDADQTGALATLARSGGGALPLWIVAAGLIALAMWRFAEAVLGLHPGESTHAHHRDSPISDRLRAFGLGLLYCAVAFTAIQFALNVSRWGKDATEGLSARLMQSGGGKTVLVIVGFVVAAIGAYYVHKGATRKFLNDLTVPGGRLITVLGICGHVGEGFVLFSAGLSVIAATYMSDPAKATGLDAAVKSLGHAQFGTAILIAAATGFAAYGLYSFALARYSRM</sequence>
<dbReference type="STRING" id="75922.BST47_06135"/>
<keyword evidence="4" id="KW-1185">Reference proteome</keyword>
<evidence type="ECO:0000256" key="1">
    <source>
        <dbReference type="SAM" id="Phobius"/>
    </source>
</evidence>
<dbReference type="Proteomes" id="UP000192411">
    <property type="component" value="Unassembled WGS sequence"/>
</dbReference>
<reference evidence="3 4" key="1">
    <citation type="submission" date="2017-02" db="EMBL/GenBank/DDBJ databases">
        <title>The new phylogeny of genus Mycobacterium.</title>
        <authorList>
            <person name="Tortoli E."/>
            <person name="Trovato A."/>
            <person name="Cirillo D.M."/>
        </authorList>
    </citation>
    <scope>NUCLEOTIDE SEQUENCE [LARGE SCALE GENOMIC DNA]</scope>
    <source>
        <strain evidence="3 4">DSM 44338</strain>
    </source>
</reference>
<dbReference type="RefSeq" id="WP_083124374.1">
    <property type="nucleotide sequence ID" value="NZ_MVIM01000003.1"/>
</dbReference>
<feature type="transmembrane region" description="Helical" evidence="1">
    <location>
        <begin position="240"/>
        <end position="260"/>
    </location>
</feature>
<proteinExistence type="predicted"/>
<feature type="transmembrane region" description="Helical" evidence="1">
    <location>
        <begin position="23"/>
        <end position="47"/>
    </location>
</feature>
<dbReference type="InterPro" id="IPR009597">
    <property type="entry name" value="DUF1206"/>
</dbReference>
<comment type="caution">
    <text evidence="3">The sequence shown here is derived from an EMBL/GenBank/DDBJ whole genome shotgun (WGS) entry which is preliminary data.</text>
</comment>
<keyword evidence="1" id="KW-1133">Transmembrane helix</keyword>
<dbReference type="EMBL" id="MVIM01000003">
    <property type="protein sequence ID" value="ORB66687.1"/>
    <property type="molecule type" value="Genomic_DNA"/>
</dbReference>